<feature type="domain" description="Histone-binding protein RBBP4-like N-terminal" evidence="8">
    <location>
        <begin position="21"/>
        <end position="86"/>
    </location>
</feature>
<keyword evidence="5" id="KW-0539">Nucleus</keyword>
<evidence type="ECO:0000256" key="1">
    <source>
        <dbReference type="ARBA" id="ARBA00004123"/>
    </source>
</evidence>
<comment type="subcellular location">
    <subcellularLocation>
        <location evidence="1">Nucleus</location>
    </subcellularLocation>
</comment>
<evidence type="ECO:0000256" key="4">
    <source>
        <dbReference type="ARBA" id="ARBA00022853"/>
    </source>
</evidence>
<evidence type="ECO:0000256" key="6">
    <source>
        <dbReference type="PROSITE-ProRule" id="PRU00221"/>
    </source>
</evidence>
<feature type="repeat" description="WD" evidence="6">
    <location>
        <begin position="320"/>
        <end position="355"/>
    </location>
</feature>
<evidence type="ECO:0000313" key="10">
    <source>
        <dbReference type="Proteomes" id="UP001306508"/>
    </source>
</evidence>
<evidence type="ECO:0008006" key="11">
    <source>
        <dbReference type="Google" id="ProtNLM"/>
    </source>
</evidence>
<dbReference type="SMART" id="SM00320">
    <property type="entry name" value="WD40"/>
    <property type="match status" value="6"/>
</dbReference>
<evidence type="ECO:0000256" key="5">
    <source>
        <dbReference type="ARBA" id="ARBA00023242"/>
    </source>
</evidence>
<dbReference type="GO" id="GO:0005634">
    <property type="term" value="C:nucleus"/>
    <property type="evidence" value="ECO:0007669"/>
    <property type="project" value="UniProtKB-SubCell"/>
</dbReference>
<dbReference type="Pfam" id="PF12265">
    <property type="entry name" value="CAF1C_H4-bd"/>
    <property type="match status" value="1"/>
</dbReference>
<dbReference type="Gene3D" id="2.130.10.10">
    <property type="entry name" value="YVTN repeat-like/Quinoprotein amine dehydrogenase"/>
    <property type="match status" value="1"/>
</dbReference>
<evidence type="ECO:0000256" key="3">
    <source>
        <dbReference type="ARBA" id="ARBA00022737"/>
    </source>
</evidence>
<dbReference type="InterPro" id="IPR050459">
    <property type="entry name" value="WD_repeat_RBAP46/RBAP48/MSI1"/>
</dbReference>
<accession>A0AAN8A864</accession>
<dbReference type="Pfam" id="PF08662">
    <property type="entry name" value="eIF2A"/>
    <property type="match status" value="1"/>
</dbReference>
<dbReference type="InterPro" id="IPR019775">
    <property type="entry name" value="WD40_repeat_CS"/>
</dbReference>
<dbReference type="EMBL" id="JAWIZZ010000048">
    <property type="protein sequence ID" value="KAK5779025.1"/>
    <property type="molecule type" value="Genomic_DNA"/>
</dbReference>
<dbReference type="PANTHER" id="PTHR22850">
    <property type="entry name" value="WD40 REPEAT FAMILY"/>
    <property type="match status" value="1"/>
</dbReference>
<dbReference type="SUPFAM" id="SSF50978">
    <property type="entry name" value="WD40 repeat-like"/>
    <property type="match status" value="1"/>
</dbReference>
<name>A0AAN8A864_9SACH</name>
<dbReference type="Pfam" id="PF00400">
    <property type="entry name" value="WD40"/>
    <property type="match status" value="1"/>
</dbReference>
<evidence type="ECO:0000313" key="9">
    <source>
        <dbReference type="EMBL" id="KAK5779025.1"/>
    </source>
</evidence>
<reference evidence="10" key="1">
    <citation type="submission" date="2023-07" db="EMBL/GenBank/DDBJ databases">
        <title>A draft genome of Kazachstania heterogenica Y-27499.</title>
        <authorList>
            <person name="Donic C."/>
            <person name="Kralova J.S."/>
            <person name="Fidel L."/>
            <person name="Ben-Dor S."/>
            <person name="Jung S."/>
        </authorList>
    </citation>
    <scope>NUCLEOTIDE SEQUENCE [LARGE SCALE GENOMIC DNA]</scope>
    <source>
        <strain evidence="10">Y27499</strain>
    </source>
</reference>
<dbReference type="InterPro" id="IPR013979">
    <property type="entry name" value="TIF_beta_prop-like"/>
</dbReference>
<dbReference type="PROSITE" id="PS00678">
    <property type="entry name" value="WD_REPEATS_1"/>
    <property type="match status" value="2"/>
</dbReference>
<feature type="repeat" description="WD" evidence="6">
    <location>
        <begin position="364"/>
        <end position="407"/>
    </location>
</feature>
<dbReference type="InterPro" id="IPR036322">
    <property type="entry name" value="WD40_repeat_dom_sf"/>
</dbReference>
<dbReference type="InterPro" id="IPR022052">
    <property type="entry name" value="Histone-bd_RBBP4-like_N"/>
</dbReference>
<protein>
    <recommendedName>
        <fullName evidence="11">Histone-binding protein RBBP4 N-terminal domain-containing protein</fullName>
    </recommendedName>
</protein>
<organism evidence="9 10">
    <name type="scientific">Arxiozyma heterogenica</name>
    <dbReference type="NCBI Taxonomy" id="278026"/>
    <lineage>
        <taxon>Eukaryota</taxon>
        <taxon>Fungi</taxon>
        <taxon>Dikarya</taxon>
        <taxon>Ascomycota</taxon>
        <taxon>Saccharomycotina</taxon>
        <taxon>Saccharomycetes</taxon>
        <taxon>Saccharomycetales</taxon>
        <taxon>Saccharomycetaceae</taxon>
        <taxon>Arxiozyma</taxon>
    </lineage>
</organism>
<dbReference type="GO" id="GO:0006325">
    <property type="term" value="P:chromatin organization"/>
    <property type="evidence" value="ECO:0007669"/>
    <property type="project" value="UniProtKB-KW"/>
</dbReference>
<dbReference type="InterPro" id="IPR015943">
    <property type="entry name" value="WD40/YVTN_repeat-like_dom_sf"/>
</dbReference>
<feature type="domain" description="Translation initiation factor beta propellor-like" evidence="7">
    <location>
        <begin position="273"/>
        <end position="386"/>
    </location>
</feature>
<dbReference type="AlphaFoldDB" id="A0AAN8A864"/>
<keyword evidence="3" id="KW-0677">Repeat</keyword>
<keyword evidence="4" id="KW-0156">Chromatin regulator</keyword>
<dbReference type="Proteomes" id="UP001306508">
    <property type="component" value="Unassembled WGS sequence"/>
</dbReference>
<dbReference type="PROSITE" id="PS50082">
    <property type="entry name" value="WD_REPEATS_2"/>
    <property type="match status" value="2"/>
</dbReference>
<proteinExistence type="predicted"/>
<evidence type="ECO:0000256" key="2">
    <source>
        <dbReference type="ARBA" id="ARBA00022574"/>
    </source>
</evidence>
<comment type="caution">
    <text evidence="9">The sequence shown here is derived from an EMBL/GenBank/DDBJ whole genome shotgun (WGS) entry which is preliminary data.</text>
</comment>
<sequence>MEQQTTSTINYGIDEQLQLRYSHWKKNTKLLYDYLNTNTSKWPSLTCQFFPDLDISSDTHRLLLSSFTSGQLPEDEALYIASLSTLKHLNWSSLNNFDMDELEFKSDNSIKFPPKHLTTNLTIKFPLGDCNRARYMPQNPDVIAAASSNGDIYIFDRTKHGSRRIRKSVYDEKRSSETPESDINDGLDATYEAKFNDQINNNQNNRNFETTSIDIDEMDYIKTENENEALSVAWNLQKEGTLVAAYSQGSIKVWDLKKFNQNDKNICKAEWSITQFDSNGCNDANWMPSHDSIFAASGESKDSLVLFDTRTRKETSRIRSKFHNSGINACKFNYGNSMLLASADTDGIVNLWDIRKLNDKPLMSLNHDSSISVIEWNPHEHSVLATAGQQDGLIKLWDISQDNAMTNEGITKQLIFIHAGHMLGVNDISWDLHDPWLISSVSNDNSIHIWKPASNIVNPA</sequence>
<gene>
    <name evidence="9" type="ORF">RI543_003645</name>
</gene>
<keyword evidence="10" id="KW-1185">Reference proteome</keyword>
<evidence type="ECO:0000259" key="8">
    <source>
        <dbReference type="Pfam" id="PF12265"/>
    </source>
</evidence>
<evidence type="ECO:0000259" key="7">
    <source>
        <dbReference type="Pfam" id="PF08662"/>
    </source>
</evidence>
<keyword evidence="2 6" id="KW-0853">WD repeat</keyword>
<dbReference type="InterPro" id="IPR001680">
    <property type="entry name" value="WD40_rpt"/>
</dbReference>